<accession>A0AAU9K610</accession>
<sequence length="216" mass="24915">METNIQNLLSLDEHGGLFFVDTNPETSSPSPTDSPKPRDPLMEDFKSNGRYYEDPNPLIKCFNCNEFGHMSNSCQSMSYKFRCNYCGELGHTAYSCTQIVCHRCLNVGHKINQCRADTNDKCGICRRAGHRPRVCMLRDKPLEDSQLAKLTCLNCGEIGHTNCYELESYSKTVYCCKCAEKGHLWDECDRKRNREVEEDRRKENEGRKKQKIDSLF</sequence>
<evidence type="ECO:0000313" key="4">
    <source>
        <dbReference type="EMBL" id="CAG9333452.1"/>
    </source>
</evidence>
<evidence type="ECO:0000259" key="3">
    <source>
        <dbReference type="PROSITE" id="PS50158"/>
    </source>
</evidence>
<dbReference type="Proteomes" id="UP001162131">
    <property type="component" value="Unassembled WGS sequence"/>
</dbReference>
<feature type="domain" description="CCHC-type" evidence="3">
    <location>
        <begin position="60"/>
        <end position="76"/>
    </location>
</feature>
<evidence type="ECO:0000256" key="2">
    <source>
        <dbReference type="SAM" id="MobiDB-lite"/>
    </source>
</evidence>
<proteinExistence type="predicted"/>
<evidence type="ECO:0000256" key="1">
    <source>
        <dbReference type="PROSITE-ProRule" id="PRU00047"/>
    </source>
</evidence>
<dbReference type="InterPro" id="IPR001878">
    <property type="entry name" value="Znf_CCHC"/>
</dbReference>
<feature type="compositionally biased region" description="Low complexity" evidence="2">
    <location>
        <begin position="21"/>
        <end position="33"/>
    </location>
</feature>
<dbReference type="Gene3D" id="4.10.60.10">
    <property type="entry name" value="Zinc finger, CCHC-type"/>
    <property type="match status" value="1"/>
</dbReference>
<dbReference type="InterPro" id="IPR036875">
    <property type="entry name" value="Znf_CCHC_sf"/>
</dbReference>
<gene>
    <name evidence="4" type="ORF">BSTOLATCC_MIC58264</name>
</gene>
<reference evidence="4" key="1">
    <citation type="submission" date="2021-09" db="EMBL/GenBank/DDBJ databases">
        <authorList>
            <consortium name="AG Swart"/>
            <person name="Singh M."/>
            <person name="Singh A."/>
            <person name="Seah K."/>
            <person name="Emmerich C."/>
        </authorList>
    </citation>
    <scope>NUCLEOTIDE SEQUENCE</scope>
    <source>
        <strain evidence="4">ATCC30299</strain>
    </source>
</reference>
<feature type="region of interest" description="Disordered" evidence="2">
    <location>
        <begin position="196"/>
        <end position="216"/>
    </location>
</feature>
<organism evidence="4 5">
    <name type="scientific">Blepharisma stoltei</name>
    <dbReference type="NCBI Taxonomy" id="1481888"/>
    <lineage>
        <taxon>Eukaryota</taxon>
        <taxon>Sar</taxon>
        <taxon>Alveolata</taxon>
        <taxon>Ciliophora</taxon>
        <taxon>Postciliodesmatophora</taxon>
        <taxon>Heterotrichea</taxon>
        <taxon>Heterotrichida</taxon>
        <taxon>Blepharismidae</taxon>
        <taxon>Blepharisma</taxon>
    </lineage>
</organism>
<dbReference type="PANTHER" id="PTHR46978:SF1">
    <property type="entry name" value="ZINC KNUCKLE (CCHC-TYPE) FAMILY PROTEIN"/>
    <property type="match status" value="1"/>
</dbReference>
<keyword evidence="1" id="KW-0863">Zinc-finger</keyword>
<dbReference type="Pfam" id="PF00098">
    <property type="entry name" value="zf-CCHC"/>
    <property type="match status" value="2"/>
</dbReference>
<evidence type="ECO:0000313" key="5">
    <source>
        <dbReference type="Proteomes" id="UP001162131"/>
    </source>
</evidence>
<keyword evidence="1" id="KW-0479">Metal-binding</keyword>
<dbReference type="SMART" id="SM00343">
    <property type="entry name" value="ZnF_C2HC"/>
    <property type="match status" value="6"/>
</dbReference>
<feature type="region of interest" description="Disordered" evidence="2">
    <location>
        <begin position="20"/>
        <end position="49"/>
    </location>
</feature>
<dbReference type="GO" id="GO:0008270">
    <property type="term" value="F:zinc ion binding"/>
    <property type="evidence" value="ECO:0007669"/>
    <property type="project" value="UniProtKB-KW"/>
</dbReference>
<keyword evidence="1" id="KW-0862">Zinc</keyword>
<feature type="domain" description="CCHC-type" evidence="3">
    <location>
        <begin position="82"/>
        <end position="98"/>
    </location>
</feature>
<comment type="caution">
    <text evidence="4">The sequence shown here is derived from an EMBL/GenBank/DDBJ whole genome shotgun (WGS) entry which is preliminary data.</text>
</comment>
<dbReference type="PANTHER" id="PTHR46978">
    <property type="entry name" value="ZINC KNUCKLE (CCHC-TYPE) FAMILY PROTEIN"/>
    <property type="match status" value="1"/>
</dbReference>
<name>A0AAU9K610_9CILI</name>
<keyword evidence="5" id="KW-1185">Reference proteome</keyword>
<feature type="compositionally biased region" description="Basic and acidic residues" evidence="2">
    <location>
        <begin position="196"/>
        <end position="207"/>
    </location>
</feature>
<protein>
    <recommendedName>
        <fullName evidence="3">CCHC-type domain-containing protein</fullName>
    </recommendedName>
</protein>
<feature type="compositionally biased region" description="Basic and acidic residues" evidence="2">
    <location>
        <begin position="35"/>
        <end position="49"/>
    </location>
</feature>
<dbReference type="GO" id="GO:0003676">
    <property type="term" value="F:nucleic acid binding"/>
    <property type="evidence" value="ECO:0007669"/>
    <property type="project" value="InterPro"/>
</dbReference>
<dbReference type="AlphaFoldDB" id="A0AAU9K610"/>
<dbReference type="PROSITE" id="PS50158">
    <property type="entry name" value="ZF_CCHC"/>
    <property type="match status" value="2"/>
</dbReference>
<dbReference type="SUPFAM" id="SSF57756">
    <property type="entry name" value="Retrovirus zinc finger-like domains"/>
    <property type="match status" value="3"/>
</dbReference>
<dbReference type="EMBL" id="CAJZBQ010000056">
    <property type="protein sequence ID" value="CAG9333452.1"/>
    <property type="molecule type" value="Genomic_DNA"/>
</dbReference>